<evidence type="ECO:0000313" key="9">
    <source>
        <dbReference type="EMBL" id="KIO02330.1"/>
    </source>
</evidence>
<evidence type="ECO:0000256" key="5">
    <source>
        <dbReference type="ARBA" id="ARBA00023242"/>
    </source>
</evidence>
<dbReference type="PROSITE" id="PS00036">
    <property type="entry name" value="BZIP_BASIC"/>
    <property type="match status" value="1"/>
</dbReference>
<reference evidence="10" key="2">
    <citation type="submission" date="2015-01" db="EMBL/GenBank/DDBJ databases">
        <title>Evolutionary Origins and Diversification of the Mycorrhizal Mutualists.</title>
        <authorList>
            <consortium name="DOE Joint Genome Institute"/>
            <consortium name="Mycorrhizal Genomics Consortium"/>
            <person name="Kohler A."/>
            <person name="Kuo A."/>
            <person name="Nagy L.G."/>
            <person name="Floudas D."/>
            <person name="Copeland A."/>
            <person name="Barry K.W."/>
            <person name="Cichocki N."/>
            <person name="Veneault-Fourrey C."/>
            <person name="LaButti K."/>
            <person name="Lindquist E.A."/>
            <person name="Lipzen A."/>
            <person name="Lundell T."/>
            <person name="Morin E."/>
            <person name="Murat C."/>
            <person name="Riley R."/>
            <person name="Ohm R."/>
            <person name="Sun H."/>
            <person name="Tunlid A."/>
            <person name="Henrissat B."/>
            <person name="Grigoriev I.V."/>
            <person name="Hibbett D.S."/>
            <person name="Martin F."/>
        </authorList>
    </citation>
    <scope>NUCLEOTIDE SEQUENCE [LARGE SCALE GENOMIC DNA]</scope>
    <source>
        <strain evidence="10">Marx 270</strain>
    </source>
</reference>
<dbReference type="STRING" id="870435.A0A0C3NNA6"/>
<feature type="domain" description="BZIP" evidence="8">
    <location>
        <begin position="148"/>
        <end position="204"/>
    </location>
</feature>
<dbReference type="InParanoid" id="A0A0C3NNA6"/>
<keyword evidence="4" id="KW-0804">Transcription</keyword>
<gene>
    <name evidence="9" type="ORF">M404DRAFT_1002346</name>
</gene>
<feature type="compositionally biased region" description="Polar residues" evidence="7">
    <location>
        <begin position="217"/>
        <end position="233"/>
    </location>
</feature>
<dbReference type="InterPro" id="IPR046347">
    <property type="entry name" value="bZIP_sf"/>
</dbReference>
<evidence type="ECO:0000256" key="3">
    <source>
        <dbReference type="ARBA" id="ARBA00023125"/>
    </source>
</evidence>
<dbReference type="InterPro" id="IPR004827">
    <property type="entry name" value="bZIP"/>
</dbReference>
<sequence length="255" mass="27859">MTASAHDDRTASNNVHQPLINNPFLPPLLVPPPQITPEAYNYLIHALLALQRSAGHQHPLPLGQQHTQGLSPTYEWPPSNNAPSVTSMAGQPPGYSQVYHHNAMPSFQNSPPQPIEASSSFVTTSQSVVVPTHVVETEQTDEAISTAEDKRRRNTAASARFRVKKKMKTLNLERTVADLTGRTEELEREAADLRRENGWLKEIILLKSRSIGGLGPTESQPVESASIRESQQGNVGGSPSIERRSNQKGKGKDSG</sequence>
<dbReference type="GO" id="GO:0005634">
    <property type="term" value="C:nucleus"/>
    <property type="evidence" value="ECO:0007669"/>
    <property type="project" value="UniProtKB-SubCell"/>
</dbReference>
<feature type="compositionally biased region" description="Basic and acidic residues" evidence="7">
    <location>
        <begin position="241"/>
        <end position="255"/>
    </location>
</feature>
<evidence type="ECO:0000256" key="1">
    <source>
        <dbReference type="ARBA" id="ARBA00004123"/>
    </source>
</evidence>
<evidence type="ECO:0000259" key="8">
    <source>
        <dbReference type="PROSITE" id="PS50217"/>
    </source>
</evidence>
<dbReference type="SMART" id="SM00338">
    <property type="entry name" value="BRLZ"/>
    <property type="match status" value="1"/>
</dbReference>
<evidence type="ECO:0000313" key="10">
    <source>
        <dbReference type="Proteomes" id="UP000054217"/>
    </source>
</evidence>
<feature type="coiled-coil region" evidence="6">
    <location>
        <begin position="169"/>
        <end position="203"/>
    </location>
</feature>
<evidence type="ECO:0000256" key="6">
    <source>
        <dbReference type="SAM" id="Coils"/>
    </source>
</evidence>
<name>A0A0C3NNA6_PISTI</name>
<dbReference type="PANTHER" id="PTHR13044">
    <property type="entry name" value="ACTIVATING TRANSCRIPTION FACTOR ATF 4/5"/>
    <property type="match status" value="1"/>
</dbReference>
<dbReference type="HOGENOM" id="CLU_066076_0_0_1"/>
<dbReference type="AlphaFoldDB" id="A0A0C3NNA6"/>
<keyword evidence="10" id="KW-1185">Reference proteome</keyword>
<dbReference type="PANTHER" id="PTHR13044:SF14">
    <property type="entry name" value="CRYPTOCEPHAL, ISOFORM A"/>
    <property type="match status" value="1"/>
</dbReference>
<dbReference type="Gene3D" id="1.20.5.170">
    <property type="match status" value="1"/>
</dbReference>
<dbReference type="OrthoDB" id="1939598at2759"/>
<evidence type="ECO:0000256" key="4">
    <source>
        <dbReference type="ARBA" id="ARBA00023163"/>
    </source>
</evidence>
<protein>
    <recommendedName>
        <fullName evidence="8">BZIP domain-containing protein</fullName>
    </recommendedName>
</protein>
<keyword evidence="2" id="KW-0805">Transcription regulation</keyword>
<evidence type="ECO:0000256" key="2">
    <source>
        <dbReference type="ARBA" id="ARBA00023015"/>
    </source>
</evidence>
<feature type="region of interest" description="Disordered" evidence="7">
    <location>
        <begin position="210"/>
        <end position="255"/>
    </location>
</feature>
<organism evidence="9 10">
    <name type="scientific">Pisolithus tinctorius Marx 270</name>
    <dbReference type="NCBI Taxonomy" id="870435"/>
    <lineage>
        <taxon>Eukaryota</taxon>
        <taxon>Fungi</taxon>
        <taxon>Dikarya</taxon>
        <taxon>Basidiomycota</taxon>
        <taxon>Agaricomycotina</taxon>
        <taxon>Agaricomycetes</taxon>
        <taxon>Agaricomycetidae</taxon>
        <taxon>Boletales</taxon>
        <taxon>Sclerodermatineae</taxon>
        <taxon>Pisolithaceae</taxon>
        <taxon>Pisolithus</taxon>
    </lineage>
</organism>
<proteinExistence type="predicted"/>
<evidence type="ECO:0000256" key="7">
    <source>
        <dbReference type="SAM" id="MobiDB-lite"/>
    </source>
</evidence>
<dbReference type="PROSITE" id="PS50217">
    <property type="entry name" value="BZIP"/>
    <property type="match status" value="1"/>
</dbReference>
<dbReference type="Proteomes" id="UP000054217">
    <property type="component" value="Unassembled WGS sequence"/>
</dbReference>
<accession>A0A0C3NNA6</accession>
<dbReference type="EMBL" id="KN831982">
    <property type="protein sequence ID" value="KIO02330.1"/>
    <property type="molecule type" value="Genomic_DNA"/>
</dbReference>
<keyword evidence="3" id="KW-0238">DNA-binding</keyword>
<dbReference type="CDD" id="cd14705">
    <property type="entry name" value="bZIP_Zip1"/>
    <property type="match status" value="1"/>
</dbReference>
<reference evidence="9 10" key="1">
    <citation type="submission" date="2014-04" db="EMBL/GenBank/DDBJ databases">
        <authorList>
            <consortium name="DOE Joint Genome Institute"/>
            <person name="Kuo A."/>
            <person name="Kohler A."/>
            <person name="Costa M.D."/>
            <person name="Nagy L.G."/>
            <person name="Floudas D."/>
            <person name="Copeland A."/>
            <person name="Barry K.W."/>
            <person name="Cichocki N."/>
            <person name="Veneault-Fourrey C."/>
            <person name="LaButti K."/>
            <person name="Lindquist E.A."/>
            <person name="Lipzen A."/>
            <person name="Lundell T."/>
            <person name="Morin E."/>
            <person name="Murat C."/>
            <person name="Sun H."/>
            <person name="Tunlid A."/>
            <person name="Henrissat B."/>
            <person name="Grigoriev I.V."/>
            <person name="Hibbett D.S."/>
            <person name="Martin F."/>
            <person name="Nordberg H.P."/>
            <person name="Cantor M.N."/>
            <person name="Hua S.X."/>
        </authorList>
    </citation>
    <scope>NUCLEOTIDE SEQUENCE [LARGE SCALE GENOMIC DNA]</scope>
    <source>
        <strain evidence="9 10">Marx 270</strain>
    </source>
</reference>
<dbReference type="GO" id="GO:0000977">
    <property type="term" value="F:RNA polymerase II transcription regulatory region sequence-specific DNA binding"/>
    <property type="evidence" value="ECO:0007669"/>
    <property type="project" value="TreeGrafter"/>
</dbReference>
<dbReference type="SUPFAM" id="SSF57959">
    <property type="entry name" value="Leucine zipper domain"/>
    <property type="match status" value="1"/>
</dbReference>
<keyword evidence="6" id="KW-0175">Coiled coil</keyword>
<dbReference type="GO" id="GO:0001228">
    <property type="term" value="F:DNA-binding transcription activator activity, RNA polymerase II-specific"/>
    <property type="evidence" value="ECO:0007669"/>
    <property type="project" value="TreeGrafter"/>
</dbReference>
<comment type="subcellular location">
    <subcellularLocation>
        <location evidence="1">Nucleus</location>
    </subcellularLocation>
</comment>
<keyword evidence="5" id="KW-0539">Nucleus</keyword>
<dbReference type="Pfam" id="PF07716">
    <property type="entry name" value="bZIP_2"/>
    <property type="match status" value="1"/>
</dbReference>